<feature type="signal peptide" evidence="1">
    <location>
        <begin position="1"/>
        <end position="17"/>
    </location>
</feature>
<gene>
    <name evidence="2" type="ORF">PMACD_LOCUS11024</name>
</gene>
<comment type="caution">
    <text evidence="2">The sequence shown here is derived from an EMBL/GenBank/DDBJ whole genome shotgun (WGS) entry which is preliminary data.</text>
</comment>
<reference evidence="2" key="1">
    <citation type="submission" date="2021-02" db="EMBL/GenBank/DDBJ databases">
        <authorList>
            <person name="Steward A R."/>
        </authorList>
    </citation>
    <scope>NUCLEOTIDE SEQUENCE</scope>
</reference>
<keyword evidence="3" id="KW-1185">Reference proteome</keyword>
<dbReference type="AlphaFoldDB" id="A0A821UZZ6"/>
<organism evidence="2 3">
    <name type="scientific">Pieris macdunnoughi</name>
    <dbReference type="NCBI Taxonomy" id="345717"/>
    <lineage>
        <taxon>Eukaryota</taxon>
        <taxon>Metazoa</taxon>
        <taxon>Ecdysozoa</taxon>
        <taxon>Arthropoda</taxon>
        <taxon>Hexapoda</taxon>
        <taxon>Insecta</taxon>
        <taxon>Pterygota</taxon>
        <taxon>Neoptera</taxon>
        <taxon>Endopterygota</taxon>
        <taxon>Lepidoptera</taxon>
        <taxon>Glossata</taxon>
        <taxon>Ditrysia</taxon>
        <taxon>Papilionoidea</taxon>
        <taxon>Pieridae</taxon>
        <taxon>Pierinae</taxon>
        <taxon>Pieris</taxon>
    </lineage>
</organism>
<protein>
    <submittedName>
        <fullName evidence="2">Uncharacterized protein</fullName>
    </submittedName>
</protein>
<dbReference type="PANTHER" id="PTHR20997">
    <property type="entry name" value="EG:BACR42I17.2 PROTEIN-RELATED"/>
    <property type="match status" value="1"/>
</dbReference>
<feature type="chain" id="PRO_5032952960" evidence="1">
    <location>
        <begin position="18"/>
        <end position="232"/>
    </location>
</feature>
<dbReference type="Proteomes" id="UP000663880">
    <property type="component" value="Unassembled WGS sequence"/>
</dbReference>
<sequence>MFMKLFIVACLAVAVFGRHTFNEEDRNRFKAAFRRTCVRNGAEDKAPQAEAAFDTFVDCIKAQIDPDTVKSEIEEARPRGAVDEVFKKYCDKKPAFKTCITGLFDGVYPCLSADVRNNLGSDKNATDRFLNFICHNDGERIALFIAEDGIGCFNEKEDEIVTCVENLRKNVDAEEEVRHMTIDAFCNRLTAMTSCTVNALENCSSPTPSNMAEALFKYVKNSTPCRKSVSYL</sequence>
<keyword evidence="1" id="KW-0732">Signal</keyword>
<accession>A0A821UZZ6</accession>
<dbReference type="EMBL" id="CAJOBZ010000035">
    <property type="protein sequence ID" value="CAF4897847.1"/>
    <property type="molecule type" value="Genomic_DNA"/>
</dbReference>
<dbReference type="InterPro" id="IPR009832">
    <property type="entry name" value="DUF1397"/>
</dbReference>
<dbReference type="Pfam" id="PF07165">
    <property type="entry name" value="DUF1397"/>
    <property type="match status" value="1"/>
</dbReference>
<proteinExistence type="predicted"/>
<name>A0A821UZZ6_9NEOP</name>
<dbReference type="PANTHER" id="PTHR20997:SF2">
    <property type="entry name" value="EG:BACR42I17.2 PROTEIN-RELATED"/>
    <property type="match status" value="1"/>
</dbReference>
<evidence type="ECO:0000256" key="1">
    <source>
        <dbReference type="SAM" id="SignalP"/>
    </source>
</evidence>
<evidence type="ECO:0000313" key="2">
    <source>
        <dbReference type="EMBL" id="CAF4897847.1"/>
    </source>
</evidence>
<dbReference type="OrthoDB" id="6512861at2759"/>
<evidence type="ECO:0000313" key="3">
    <source>
        <dbReference type="Proteomes" id="UP000663880"/>
    </source>
</evidence>